<reference evidence="2" key="1">
    <citation type="submission" date="2017-03" db="EMBL/GenBank/DDBJ databases">
        <title>Phytopthora megakarya and P. palmivora, two closely related causual agents of cacao black pod achieved similar genome size and gene model numbers by different mechanisms.</title>
        <authorList>
            <person name="Ali S."/>
            <person name="Shao J."/>
            <person name="Larry D.J."/>
            <person name="Kronmiller B."/>
            <person name="Shen D."/>
            <person name="Strem M.D."/>
            <person name="Melnick R.L."/>
            <person name="Guiltinan M.J."/>
            <person name="Tyler B.M."/>
            <person name="Meinhardt L.W."/>
            <person name="Bailey B.A."/>
        </authorList>
    </citation>
    <scope>NUCLEOTIDE SEQUENCE [LARGE SCALE GENOMIC DNA]</scope>
    <source>
        <strain evidence="2">zdho120</strain>
    </source>
</reference>
<proteinExistence type="predicted"/>
<name>A0A225UXF9_9STRA</name>
<dbReference type="EMBL" id="NBNE01010245">
    <property type="protein sequence ID" value="OWY97622.1"/>
    <property type="molecule type" value="Genomic_DNA"/>
</dbReference>
<dbReference type="Proteomes" id="UP000198211">
    <property type="component" value="Unassembled WGS sequence"/>
</dbReference>
<dbReference type="OrthoDB" id="122795at2759"/>
<sequence length="90" mass="10315">MSPPVSSESHNLVPCICRCRSKSEPLKSERIVWSGMCTTFQDEKLQRRTHDKIQQLMEDVHASNNDTNALIAMKVLKYRKLSEHAATRCV</sequence>
<keyword evidence="2" id="KW-1185">Reference proteome</keyword>
<accession>A0A225UXF9</accession>
<protein>
    <submittedName>
        <fullName evidence="1">Uncharacterized protein</fullName>
    </submittedName>
</protein>
<dbReference type="AlphaFoldDB" id="A0A225UXF9"/>
<gene>
    <name evidence="1" type="ORF">PHMEG_00031804</name>
</gene>
<evidence type="ECO:0000313" key="2">
    <source>
        <dbReference type="Proteomes" id="UP000198211"/>
    </source>
</evidence>
<organism evidence="1 2">
    <name type="scientific">Phytophthora megakarya</name>
    <dbReference type="NCBI Taxonomy" id="4795"/>
    <lineage>
        <taxon>Eukaryota</taxon>
        <taxon>Sar</taxon>
        <taxon>Stramenopiles</taxon>
        <taxon>Oomycota</taxon>
        <taxon>Peronosporomycetes</taxon>
        <taxon>Peronosporales</taxon>
        <taxon>Peronosporaceae</taxon>
        <taxon>Phytophthora</taxon>
    </lineage>
</organism>
<evidence type="ECO:0000313" key="1">
    <source>
        <dbReference type="EMBL" id="OWY97622.1"/>
    </source>
</evidence>
<comment type="caution">
    <text evidence="1">The sequence shown here is derived from an EMBL/GenBank/DDBJ whole genome shotgun (WGS) entry which is preliminary data.</text>
</comment>